<dbReference type="RefSeq" id="WP_120084866.1">
    <property type="nucleotide sequence ID" value="NZ_QMDW01000011.1"/>
</dbReference>
<dbReference type="InterPro" id="IPR041049">
    <property type="entry name" value="DUF5615"/>
</dbReference>
<protein>
    <recommendedName>
        <fullName evidence="1">DUF5615 domain-containing protein</fullName>
    </recommendedName>
</protein>
<dbReference type="EMBL" id="QMDW01000011">
    <property type="protein sequence ID" value="RJX49371.1"/>
    <property type="molecule type" value="Genomic_DNA"/>
</dbReference>
<organism evidence="2 3">
    <name type="scientific">Halonotius pteroides</name>
    <dbReference type="NCBI Taxonomy" id="268735"/>
    <lineage>
        <taxon>Archaea</taxon>
        <taxon>Methanobacteriati</taxon>
        <taxon>Methanobacteriota</taxon>
        <taxon>Stenosarchaea group</taxon>
        <taxon>Halobacteria</taxon>
        <taxon>Halobacteriales</taxon>
        <taxon>Haloferacaceae</taxon>
        <taxon>Halonotius</taxon>
    </lineage>
</organism>
<comment type="caution">
    <text evidence="2">The sequence shown here is derived from an EMBL/GenBank/DDBJ whole genome shotgun (WGS) entry which is preliminary data.</text>
</comment>
<dbReference type="Proteomes" id="UP000281564">
    <property type="component" value="Unassembled WGS sequence"/>
</dbReference>
<dbReference type="AlphaFoldDB" id="A0A3A6Q6P7"/>
<name>A0A3A6Q6P7_9EURY</name>
<dbReference type="OrthoDB" id="147476at2157"/>
<evidence type="ECO:0000313" key="3">
    <source>
        <dbReference type="Proteomes" id="UP000281564"/>
    </source>
</evidence>
<reference evidence="2 3" key="1">
    <citation type="submission" date="2018-06" db="EMBL/GenBank/DDBJ databases">
        <title>Halonotius sp. F13-13 a new haloarchaeeon isolated from a solar saltern from Isla Cristina, Huelva, Spain.</title>
        <authorList>
            <person name="Duran-Viseras A."/>
            <person name="Sanchez-Porro C."/>
            <person name="Ventosa A."/>
        </authorList>
    </citation>
    <scope>NUCLEOTIDE SEQUENCE [LARGE SCALE GENOMIC DNA]</scope>
    <source>
        <strain evidence="2 3">CECT 7525</strain>
    </source>
</reference>
<evidence type="ECO:0000313" key="2">
    <source>
        <dbReference type="EMBL" id="RJX49371.1"/>
    </source>
</evidence>
<gene>
    <name evidence="2" type="ORF">DP106_09245</name>
</gene>
<feature type="domain" description="DUF5615" evidence="1">
    <location>
        <begin position="4"/>
        <end position="100"/>
    </location>
</feature>
<proteinExistence type="predicted"/>
<keyword evidence="3" id="KW-1185">Reference proteome</keyword>
<sequence>MVYRLLCDENVEHEIGFRLENYGHDIEHVDFVQSLGKGISDGRIAEYSISENRLIVTYDDDFVIDFDGDSYQAVLYIPDLSLSPATVADVIHEMSVYYEQSEISGVESVTTEWL</sequence>
<accession>A0A3A6Q6P7</accession>
<evidence type="ECO:0000259" key="1">
    <source>
        <dbReference type="Pfam" id="PF18480"/>
    </source>
</evidence>
<dbReference type="Pfam" id="PF18480">
    <property type="entry name" value="DUF5615"/>
    <property type="match status" value="1"/>
</dbReference>